<evidence type="ECO:0000256" key="2">
    <source>
        <dbReference type="SAM" id="Phobius"/>
    </source>
</evidence>
<keyword evidence="2" id="KW-0472">Membrane</keyword>
<feature type="region of interest" description="Disordered" evidence="1">
    <location>
        <begin position="43"/>
        <end position="68"/>
    </location>
</feature>
<keyword evidence="4" id="KW-1185">Reference proteome</keyword>
<keyword evidence="2" id="KW-0812">Transmembrane</keyword>
<accession>A0A444J7X4</accession>
<evidence type="ECO:0000313" key="4">
    <source>
        <dbReference type="Proteomes" id="UP000288086"/>
    </source>
</evidence>
<reference evidence="3 4" key="1">
    <citation type="submission" date="2017-01" db="EMBL/GenBank/DDBJ databases">
        <title>The cable genome- insights into the physiology and evolution of filamentous bacteria capable of sulfide oxidation via long distance electron transfer.</title>
        <authorList>
            <person name="Schreiber L."/>
            <person name="Bjerg J.T."/>
            <person name="Boggild A."/>
            <person name="Van De Vossenberg J."/>
            <person name="Meysman F."/>
            <person name="Nielsen L.P."/>
            <person name="Schramm A."/>
            <person name="Kjeldsen K.U."/>
        </authorList>
    </citation>
    <scope>NUCLEOTIDE SEQUENCE [LARGE SCALE GENOMIC DNA]</scope>
    <source>
        <strain evidence="3">A1</strain>
    </source>
</reference>
<protein>
    <submittedName>
        <fullName evidence="3">Uncharacterized protein</fullName>
    </submittedName>
</protein>
<name>A0A444J7X4_9BACT</name>
<dbReference type="AlphaFoldDB" id="A0A444J7X4"/>
<gene>
    <name evidence="3" type="ORF">VT98_10742</name>
</gene>
<organism evidence="3 4">
    <name type="scientific">Candidatus Electrothrix communis</name>
    <dbReference type="NCBI Taxonomy" id="1859133"/>
    <lineage>
        <taxon>Bacteria</taxon>
        <taxon>Pseudomonadati</taxon>
        <taxon>Thermodesulfobacteriota</taxon>
        <taxon>Desulfobulbia</taxon>
        <taxon>Desulfobulbales</taxon>
        <taxon>Desulfobulbaceae</taxon>
        <taxon>Candidatus Electrothrix</taxon>
    </lineage>
</organism>
<feature type="compositionally biased region" description="Polar residues" evidence="1">
    <location>
        <begin position="57"/>
        <end position="68"/>
    </location>
</feature>
<comment type="caution">
    <text evidence="3">The sequence shown here is derived from an EMBL/GenBank/DDBJ whole genome shotgun (WGS) entry which is preliminary data.</text>
</comment>
<keyword evidence="2" id="KW-1133">Transmembrane helix</keyword>
<evidence type="ECO:0000313" key="3">
    <source>
        <dbReference type="EMBL" id="RWX49157.1"/>
    </source>
</evidence>
<dbReference type="EMBL" id="MTKP01000074">
    <property type="protein sequence ID" value="RWX49157.1"/>
    <property type="molecule type" value="Genomic_DNA"/>
</dbReference>
<sequence length="68" mass="7149">MSENVQLAFVIAVGLVIVVCVVVAVLKDELRSGNIKVNREGVEGSVGPMARRKSRSPACSQLSPDDPG</sequence>
<evidence type="ECO:0000256" key="1">
    <source>
        <dbReference type="SAM" id="MobiDB-lite"/>
    </source>
</evidence>
<proteinExistence type="predicted"/>
<feature type="transmembrane region" description="Helical" evidence="2">
    <location>
        <begin position="6"/>
        <end position="26"/>
    </location>
</feature>
<dbReference type="Proteomes" id="UP000288086">
    <property type="component" value="Unassembled WGS sequence"/>
</dbReference>